<dbReference type="Ensembl" id="ENSCCAT00000057350.1">
    <property type="protein sequence ID" value="ENSCCAP00000039541.1"/>
    <property type="gene ID" value="ENSCCAG00000037592.1"/>
</dbReference>
<organism evidence="9 10">
    <name type="scientific">Cebus imitator</name>
    <name type="common">Panamanian white-faced capuchin</name>
    <name type="synonym">Cebus capucinus imitator</name>
    <dbReference type="NCBI Taxonomy" id="2715852"/>
    <lineage>
        <taxon>Eukaryota</taxon>
        <taxon>Metazoa</taxon>
        <taxon>Chordata</taxon>
        <taxon>Craniata</taxon>
        <taxon>Vertebrata</taxon>
        <taxon>Euteleostomi</taxon>
        <taxon>Mammalia</taxon>
        <taxon>Eutheria</taxon>
        <taxon>Euarchontoglires</taxon>
        <taxon>Primates</taxon>
        <taxon>Haplorrhini</taxon>
        <taxon>Platyrrhini</taxon>
        <taxon>Cebidae</taxon>
        <taxon>Cebinae</taxon>
        <taxon>Cebus</taxon>
    </lineage>
</organism>
<keyword evidence="6" id="KW-0067">ATP-binding</keyword>
<dbReference type="GO" id="GO:0016787">
    <property type="term" value="F:hydrolase activity"/>
    <property type="evidence" value="ECO:0007669"/>
    <property type="project" value="UniProtKB-KW"/>
</dbReference>
<reference evidence="9" key="2">
    <citation type="submission" date="2025-09" db="UniProtKB">
        <authorList>
            <consortium name="Ensembl"/>
        </authorList>
    </citation>
    <scope>IDENTIFICATION</scope>
</reference>
<evidence type="ECO:0000313" key="9">
    <source>
        <dbReference type="Ensembl" id="ENSCCAP00000039541.1"/>
    </source>
</evidence>
<dbReference type="GO" id="GO:0003724">
    <property type="term" value="F:RNA helicase activity"/>
    <property type="evidence" value="ECO:0007669"/>
    <property type="project" value="UniProtKB-EC"/>
</dbReference>
<dbReference type="PANTHER" id="PTHR22655:SF2">
    <property type="entry name" value="ATP-DEPENDENT RNA HELICASE TDRD12-RELATED"/>
    <property type="match status" value="1"/>
</dbReference>
<dbReference type="InterPro" id="IPR035437">
    <property type="entry name" value="SNase_OB-fold_sf"/>
</dbReference>
<reference evidence="9" key="1">
    <citation type="submission" date="2025-08" db="UniProtKB">
        <authorList>
            <consortium name="Ensembl"/>
        </authorList>
    </citation>
    <scope>IDENTIFICATION</scope>
</reference>
<proteinExistence type="predicted"/>
<keyword evidence="10" id="KW-1185">Reference proteome</keyword>
<evidence type="ECO:0000256" key="8">
    <source>
        <dbReference type="SAM" id="MobiDB-lite"/>
    </source>
</evidence>
<evidence type="ECO:0000256" key="4">
    <source>
        <dbReference type="ARBA" id="ARBA00022801"/>
    </source>
</evidence>
<dbReference type="GO" id="GO:0042078">
    <property type="term" value="P:germ-line stem cell division"/>
    <property type="evidence" value="ECO:0007669"/>
    <property type="project" value="TreeGrafter"/>
</dbReference>
<evidence type="ECO:0000256" key="5">
    <source>
        <dbReference type="ARBA" id="ARBA00022806"/>
    </source>
</evidence>
<accession>A0A2K5SGP4</accession>
<dbReference type="GeneTree" id="ENSGT00420000029847"/>
<evidence type="ECO:0000313" key="10">
    <source>
        <dbReference type="Proteomes" id="UP000233040"/>
    </source>
</evidence>
<sequence length="349" mass="39776">MLQLLVLKIEDPGCFWVIIKGCSPFLDHDVDYQKLHSAMNNFYSSISQDIEIKPLTLEEGQIRVAVESFMQLPYRAKKFSLYCTRPVTLHIDFCEDSTDIVPARKWDSAAVQYFQNLLKATTQVEARLCAVEEDTFEVYLYVTIKDEKVCVNDDLVAKNYACYMSPTKNKNLDYLEKPRLDIKSAPSSSKLNPALTLWPMFLREKDVQGIENSRGLNFLAQSLRHTWCKSVVGDLRPTATALDEAVKCNMDSLRDSPKNKSEKKQHCISLKDTNKRVESSAYWPTKRGITIYADPDIPEASDLSQKPNAKPLRSAEKKEYDEKNGCVKLLQFLNPDPLRADGISDLQQT</sequence>
<dbReference type="FunFam" id="2.40.50.90:FF:000021">
    <property type="entry name" value="putative ATP-dependent RNA helicase TDRD12"/>
    <property type="match status" value="1"/>
</dbReference>
<dbReference type="Gene3D" id="2.40.50.90">
    <property type="match status" value="1"/>
</dbReference>
<dbReference type="GO" id="GO:0005524">
    <property type="term" value="F:ATP binding"/>
    <property type="evidence" value="ECO:0007669"/>
    <property type="project" value="UniProtKB-KW"/>
</dbReference>
<keyword evidence="3" id="KW-0547">Nucleotide-binding</keyword>
<keyword evidence="5" id="KW-0347">Helicase</keyword>
<evidence type="ECO:0000256" key="6">
    <source>
        <dbReference type="ARBA" id="ARBA00022840"/>
    </source>
</evidence>
<comment type="catalytic activity">
    <reaction evidence="7">
        <text>ATP + H2O = ADP + phosphate + H(+)</text>
        <dbReference type="Rhea" id="RHEA:13065"/>
        <dbReference type="ChEBI" id="CHEBI:15377"/>
        <dbReference type="ChEBI" id="CHEBI:15378"/>
        <dbReference type="ChEBI" id="CHEBI:30616"/>
        <dbReference type="ChEBI" id="CHEBI:43474"/>
        <dbReference type="ChEBI" id="CHEBI:456216"/>
        <dbReference type="EC" id="3.6.4.13"/>
    </reaction>
</comment>
<name>A0A2K5SGP4_CEBIM</name>
<evidence type="ECO:0000256" key="7">
    <source>
        <dbReference type="ARBA" id="ARBA00047984"/>
    </source>
</evidence>
<evidence type="ECO:0000256" key="2">
    <source>
        <dbReference type="ARBA" id="ARBA00022737"/>
    </source>
</evidence>
<evidence type="ECO:0000256" key="3">
    <source>
        <dbReference type="ARBA" id="ARBA00022741"/>
    </source>
</evidence>
<keyword evidence="4" id="KW-0378">Hydrolase</keyword>
<dbReference type="EC" id="3.6.4.13" evidence="1"/>
<dbReference type="Proteomes" id="UP000233040">
    <property type="component" value="Unassembled WGS sequence"/>
</dbReference>
<gene>
    <name evidence="9" type="primary">TDRD12</name>
</gene>
<feature type="region of interest" description="Disordered" evidence="8">
    <location>
        <begin position="297"/>
        <end position="321"/>
    </location>
</feature>
<protein>
    <recommendedName>
        <fullName evidence="1">RNA helicase</fullName>
        <ecNumber evidence="1">3.6.4.13</ecNumber>
    </recommendedName>
</protein>
<dbReference type="PANTHER" id="PTHR22655">
    <property type="entry name" value="ATP-DEPENDENT RNA HELICASE TDRD12-RELATED"/>
    <property type="match status" value="1"/>
</dbReference>
<dbReference type="AlphaFoldDB" id="A0A2K5SGP4"/>
<evidence type="ECO:0000256" key="1">
    <source>
        <dbReference type="ARBA" id="ARBA00012552"/>
    </source>
</evidence>
<keyword evidence="2" id="KW-0677">Repeat</keyword>